<dbReference type="EMBL" id="MKIO01000017">
    <property type="protein sequence ID" value="OLP57455.1"/>
    <property type="molecule type" value="Genomic_DNA"/>
</dbReference>
<dbReference type="RefSeq" id="WP_075632938.1">
    <property type="nucleotide sequence ID" value="NZ_MKIO01000017.1"/>
</dbReference>
<dbReference type="InterPro" id="IPR011006">
    <property type="entry name" value="CheY-like_superfamily"/>
</dbReference>
<dbReference type="PANTHER" id="PTHR44591">
    <property type="entry name" value="STRESS RESPONSE REGULATOR PROTEIN 1"/>
    <property type="match status" value="1"/>
</dbReference>
<dbReference type="SMART" id="SM00448">
    <property type="entry name" value="REC"/>
    <property type="match status" value="1"/>
</dbReference>
<dbReference type="InterPro" id="IPR001789">
    <property type="entry name" value="Sig_transdc_resp-reg_receiver"/>
</dbReference>
<reference evidence="4 5" key="1">
    <citation type="submission" date="2016-09" db="EMBL/GenBank/DDBJ databases">
        <title>Rhizobium sp. nov., a novel species isolated from the rice rhizosphere.</title>
        <authorList>
            <person name="Zhao J."/>
            <person name="Zhang X."/>
        </authorList>
    </citation>
    <scope>NUCLEOTIDE SEQUENCE [LARGE SCALE GENOMIC DNA]</scope>
    <source>
        <strain evidence="4 5">MH17</strain>
    </source>
</reference>
<accession>A0A1Q9AQ50</accession>
<feature type="modified residue" description="4-aspartylphosphate" evidence="2">
    <location>
        <position position="56"/>
    </location>
</feature>
<dbReference type="STRING" id="1672749.BJF92_23850"/>
<dbReference type="PROSITE" id="PS50110">
    <property type="entry name" value="RESPONSE_REGULATORY"/>
    <property type="match status" value="1"/>
</dbReference>
<dbReference type="GO" id="GO:0000160">
    <property type="term" value="P:phosphorelay signal transduction system"/>
    <property type="evidence" value="ECO:0007669"/>
    <property type="project" value="InterPro"/>
</dbReference>
<dbReference type="Gene3D" id="3.40.50.2300">
    <property type="match status" value="1"/>
</dbReference>
<dbReference type="Pfam" id="PF00072">
    <property type="entry name" value="Response_reg"/>
    <property type="match status" value="1"/>
</dbReference>
<evidence type="ECO:0000313" key="5">
    <source>
        <dbReference type="Proteomes" id="UP000186143"/>
    </source>
</evidence>
<dbReference type="AlphaFoldDB" id="A0A1Q9AQ50"/>
<dbReference type="SUPFAM" id="SSF52172">
    <property type="entry name" value="CheY-like"/>
    <property type="match status" value="1"/>
</dbReference>
<evidence type="ECO:0000259" key="3">
    <source>
        <dbReference type="PROSITE" id="PS50110"/>
    </source>
</evidence>
<sequence length="124" mass="13363">MPETKTILVLEDDGLLAMDMEDFLLDEGYAVLGPFSTITRALEALGKAAVDFAIVDLNLNGLFSFPVIDALQERGIPLIVCSGYAELPEIKARLSGLPLLPKPWNAARLSSLIETVFINGTQAS</sequence>
<gene>
    <name evidence="4" type="ORF">BJF92_23850</name>
</gene>
<dbReference type="InterPro" id="IPR050595">
    <property type="entry name" value="Bact_response_regulator"/>
</dbReference>
<evidence type="ECO:0000256" key="2">
    <source>
        <dbReference type="PROSITE-ProRule" id="PRU00169"/>
    </source>
</evidence>
<protein>
    <recommendedName>
        <fullName evidence="3">Response regulatory domain-containing protein</fullName>
    </recommendedName>
</protein>
<feature type="domain" description="Response regulatory" evidence="3">
    <location>
        <begin position="6"/>
        <end position="117"/>
    </location>
</feature>
<evidence type="ECO:0000256" key="1">
    <source>
        <dbReference type="ARBA" id="ARBA00022553"/>
    </source>
</evidence>
<keyword evidence="1 2" id="KW-0597">Phosphoprotein</keyword>
<organism evidence="4 5">
    <name type="scientific">Xaviernesmea rhizosphaerae</name>
    <dbReference type="NCBI Taxonomy" id="1672749"/>
    <lineage>
        <taxon>Bacteria</taxon>
        <taxon>Pseudomonadati</taxon>
        <taxon>Pseudomonadota</taxon>
        <taxon>Alphaproteobacteria</taxon>
        <taxon>Hyphomicrobiales</taxon>
        <taxon>Rhizobiaceae</taxon>
        <taxon>Rhizobium/Agrobacterium group</taxon>
        <taxon>Xaviernesmea</taxon>
    </lineage>
</organism>
<comment type="caution">
    <text evidence="4">The sequence shown here is derived from an EMBL/GenBank/DDBJ whole genome shotgun (WGS) entry which is preliminary data.</text>
</comment>
<dbReference type="OrthoDB" id="582170at2"/>
<evidence type="ECO:0000313" key="4">
    <source>
        <dbReference type="EMBL" id="OLP57455.1"/>
    </source>
</evidence>
<proteinExistence type="predicted"/>
<name>A0A1Q9AQ50_9HYPH</name>
<dbReference type="Proteomes" id="UP000186143">
    <property type="component" value="Unassembled WGS sequence"/>
</dbReference>
<dbReference type="PANTHER" id="PTHR44591:SF24">
    <property type="entry name" value="PROTEIN-GLUTAMATE METHYLESTERASE_PROTEIN-GLUTAMINE GLUTAMINASE 1"/>
    <property type="match status" value="1"/>
</dbReference>